<dbReference type="AlphaFoldDB" id="A0A2T2ZWY3"/>
<evidence type="ECO:0000256" key="3">
    <source>
        <dbReference type="PROSITE-ProRule" id="PRU10038"/>
    </source>
</evidence>
<dbReference type="PROSITE" id="PS01174">
    <property type="entry name" value="LIPASE_GDXG_SER"/>
    <property type="match status" value="1"/>
</dbReference>
<feature type="domain" description="Alpha/beta hydrolase fold-3" evidence="5">
    <location>
        <begin position="109"/>
        <end position="359"/>
    </location>
</feature>
<dbReference type="PANTHER" id="PTHR48081:SF2">
    <property type="entry name" value="ALPHA_BETA-HYDROLASE"/>
    <property type="match status" value="1"/>
</dbReference>
<dbReference type="Gene3D" id="3.40.50.1820">
    <property type="entry name" value="alpha/beta hydrolase"/>
    <property type="match status" value="1"/>
</dbReference>
<accession>A0A2T2ZWY3</accession>
<organism evidence="6 7">
    <name type="scientific">Coniella lustricola</name>
    <dbReference type="NCBI Taxonomy" id="2025994"/>
    <lineage>
        <taxon>Eukaryota</taxon>
        <taxon>Fungi</taxon>
        <taxon>Dikarya</taxon>
        <taxon>Ascomycota</taxon>
        <taxon>Pezizomycotina</taxon>
        <taxon>Sordariomycetes</taxon>
        <taxon>Sordariomycetidae</taxon>
        <taxon>Diaporthales</taxon>
        <taxon>Schizoparmaceae</taxon>
        <taxon>Coniella</taxon>
    </lineage>
</organism>
<dbReference type="InterPro" id="IPR029058">
    <property type="entry name" value="AB_hydrolase_fold"/>
</dbReference>
<dbReference type="Proteomes" id="UP000241462">
    <property type="component" value="Unassembled WGS sequence"/>
</dbReference>
<dbReference type="InterPro" id="IPR033140">
    <property type="entry name" value="Lipase_GDXG_put_SER_AS"/>
</dbReference>
<dbReference type="PANTHER" id="PTHR48081">
    <property type="entry name" value="AB HYDROLASE SUPERFAMILY PROTEIN C4A8.06C"/>
    <property type="match status" value="1"/>
</dbReference>
<keyword evidence="7" id="KW-1185">Reference proteome</keyword>
<dbReference type="OrthoDB" id="408631at2759"/>
<dbReference type="SUPFAM" id="SSF53474">
    <property type="entry name" value="alpha/beta-Hydrolases"/>
    <property type="match status" value="1"/>
</dbReference>
<evidence type="ECO:0000256" key="1">
    <source>
        <dbReference type="ARBA" id="ARBA00010515"/>
    </source>
</evidence>
<gene>
    <name evidence="6" type="ORF">BD289DRAFT_456154</name>
</gene>
<reference evidence="6 7" key="1">
    <citation type="journal article" date="2018" name="Mycol. Prog.">
        <title>Coniella lustricola, a new species from submerged detritus.</title>
        <authorList>
            <person name="Raudabaugh D.B."/>
            <person name="Iturriaga T."/>
            <person name="Carver A."/>
            <person name="Mondo S."/>
            <person name="Pangilinan J."/>
            <person name="Lipzen A."/>
            <person name="He G."/>
            <person name="Amirebrahimi M."/>
            <person name="Grigoriev I.V."/>
            <person name="Miller A.N."/>
        </authorList>
    </citation>
    <scope>NUCLEOTIDE SEQUENCE [LARGE SCALE GENOMIC DNA]</scope>
    <source>
        <strain evidence="6 7">B22-T-1</strain>
    </source>
</reference>
<evidence type="ECO:0000313" key="6">
    <source>
        <dbReference type="EMBL" id="PSR78734.1"/>
    </source>
</evidence>
<dbReference type="InParanoid" id="A0A2T2ZWY3"/>
<evidence type="ECO:0000313" key="7">
    <source>
        <dbReference type="Proteomes" id="UP000241462"/>
    </source>
</evidence>
<dbReference type="EMBL" id="KZ678595">
    <property type="protein sequence ID" value="PSR78734.1"/>
    <property type="molecule type" value="Genomic_DNA"/>
</dbReference>
<feature type="non-terminal residue" evidence="6">
    <location>
        <position position="1"/>
    </location>
</feature>
<dbReference type="STRING" id="2025994.A0A2T2ZWY3"/>
<evidence type="ECO:0000256" key="4">
    <source>
        <dbReference type="SAM" id="MobiDB-lite"/>
    </source>
</evidence>
<feature type="region of interest" description="Disordered" evidence="4">
    <location>
        <begin position="213"/>
        <end position="235"/>
    </location>
</feature>
<dbReference type="InterPro" id="IPR050300">
    <property type="entry name" value="GDXG_lipolytic_enzyme"/>
</dbReference>
<evidence type="ECO:0000259" key="5">
    <source>
        <dbReference type="Pfam" id="PF07859"/>
    </source>
</evidence>
<dbReference type="GO" id="GO:0016787">
    <property type="term" value="F:hydrolase activity"/>
    <property type="evidence" value="ECO:0007669"/>
    <property type="project" value="UniProtKB-KW"/>
</dbReference>
<comment type="similarity">
    <text evidence="1">Belongs to the 'GDXG' lipolytic enzyme family.</text>
</comment>
<dbReference type="InterPro" id="IPR013094">
    <property type="entry name" value="AB_hydrolase_3"/>
</dbReference>
<name>A0A2T2ZWY3_9PEZI</name>
<protein>
    <submittedName>
        <fullName evidence="6">Alpha/Beta hydrolase protein</fullName>
    </submittedName>
</protein>
<proteinExistence type="inferred from homology"/>
<sequence>ITLPLTFLQTRYLTPASQQPPFLQAQHEGGASVFQDIVIRCVRYAFANLDPRIGRVFFGKPVALPWLRWRMLRHGLVKAPVHWREYKDKNITGIWAITDPSKRPDIVLYYAHGGGFSMGSAYFYLEFLISWLHLLHHEAGYSNPAVFALDYTLVPEACFPTQLHQMVAGYEHALAMAGDSARVCVAGDSAGGTLVLSLLLHLAHPKLVVLVDNDDNDNNNKSNNKADKGGKGGKKVHLLPGTTRHLRKPDMSVLISPWPALHSPLYKNTSSDYLDADALQLYASQYAGTPAHVHDHLASPGDCKDVAWWRDACLSTGGIFIAYGQEEVFAPEIEKLVQLLHKAGADVSVRKQDAGIHAWPVVSLFLGDSAEQRLKGLRSMVKEMRSRIAPAKG</sequence>
<keyword evidence="2 6" id="KW-0378">Hydrolase</keyword>
<evidence type="ECO:0000256" key="2">
    <source>
        <dbReference type="ARBA" id="ARBA00022801"/>
    </source>
</evidence>
<dbReference type="Pfam" id="PF07859">
    <property type="entry name" value="Abhydrolase_3"/>
    <property type="match status" value="1"/>
</dbReference>
<feature type="active site" evidence="3">
    <location>
        <position position="189"/>
    </location>
</feature>